<accession>A0A3B1B6V2</accession>
<gene>
    <name evidence="1" type="ORF">MNBD_GAMMA22-921</name>
</gene>
<dbReference type="AlphaFoldDB" id="A0A3B1B6V2"/>
<organism evidence="1">
    <name type="scientific">hydrothermal vent metagenome</name>
    <dbReference type="NCBI Taxonomy" id="652676"/>
    <lineage>
        <taxon>unclassified sequences</taxon>
        <taxon>metagenomes</taxon>
        <taxon>ecological metagenomes</taxon>
    </lineage>
</organism>
<reference evidence="1" key="1">
    <citation type="submission" date="2018-06" db="EMBL/GenBank/DDBJ databases">
        <authorList>
            <person name="Zhirakovskaya E."/>
        </authorList>
    </citation>
    <scope>NUCLEOTIDE SEQUENCE</scope>
</reference>
<proteinExistence type="predicted"/>
<dbReference type="PROSITE" id="PS51257">
    <property type="entry name" value="PROKAR_LIPOPROTEIN"/>
    <property type="match status" value="1"/>
</dbReference>
<evidence type="ECO:0008006" key="2">
    <source>
        <dbReference type="Google" id="ProtNLM"/>
    </source>
</evidence>
<sequence>MSNRFWYNLTVSLFTFITLSACSTPKATRYIDLTTALSNKDDVTTQVQCACTAQCFRESNGVKSICGKIRSISSGSLEHVCGLAIKAAQNKCGFKFTDCKIYSKSPPSCEYR</sequence>
<protein>
    <recommendedName>
        <fullName evidence="2">Lipoprotein</fullName>
    </recommendedName>
</protein>
<name>A0A3B1B6V2_9ZZZZ</name>
<evidence type="ECO:0000313" key="1">
    <source>
        <dbReference type="EMBL" id="VAX00827.1"/>
    </source>
</evidence>
<dbReference type="EMBL" id="UOFS01000046">
    <property type="protein sequence ID" value="VAX00827.1"/>
    <property type="molecule type" value="Genomic_DNA"/>
</dbReference>